<reference evidence="1" key="1">
    <citation type="submission" date="2022-01" db="EMBL/GenBank/DDBJ databases">
        <authorList>
            <person name="Criscuolo A."/>
        </authorList>
    </citation>
    <scope>NUCLEOTIDE SEQUENCE</scope>
    <source>
        <strain evidence="1">CIP111892</strain>
    </source>
</reference>
<dbReference type="EMBL" id="CAKMMG010000001">
    <property type="protein sequence ID" value="CAH1195764.1"/>
    <property type="molecule type" value="Genomic_DNA"/>
</dbReference>
<dbReference type="RefSeq" id="WP_236332553.1">
    <property type="nucleotide sequence ID" value="NZ_CAKMMG010000001.1"/>
</dbReference>
<accession>A0ABN8G4Y3</accession>
<organism evidence="1 2">
    <name type="scientific">Paenibacillus auburnensis</name>
    <dbReference type="NCBI Taxonomy" id="2905649"/>
    <lineage>
        <taxon>Bacteria</taxon>
        <taxon>Bacillati</taxon>
        <taxon>Bacillota</taxon>
        <taxon>Bacilli</taxon>
        <taxon>Bacillales</taxon>
        <taxon>Paenibacillaceae</taxon>
        <taxon>Paenibacillus</taxon>
    </lineage>
</organism>
<dbReference type="Proteomes" id="UP000838324">
    <property type="component" value="Unassembled WGS sequence"/>
</dbReference>
<evidence type="ECO:0000313" key="2">
    <source>
        <dbReference type="Proteomes" id="UP000838324"/>
    </source>
</evidence>
<keyword evidence="2" id="KW-1185">Reference proteome</keyword>
<name>A0ABN8G4Y3_9BACL</name>
<gene>
    <name evidence="1" type="ORF">PAECIP111892_02100</name>
</gene>
<comment type="caution">
    <text evidence="1">The sequence shown here is derived from an EMBL/GenBank/DDBJ whole genome shotgun (WGS) entry which is preliminary data.</text>
</comment>
<proteinExistence type="predicted"/>
<evidence type="ECO:0000313" key="1">
    <source>
        <dbReference type="EMBL" id="CAH1195764.1"/>
    </source>
</evidence>
<sequence>MAHTLVEFVRSIQTNLDNGVIVPINATSKLILEFGVNVPTATNFIELITTVGWQATNVFVTPPEQPKLLLQIVLDGVVVSSAEQKSISTDEDGMLEMTTAFHSILTNVSVGFHVIQVFASNPEDLQGDITLTGPVSITGKVYAPA</sequence>
<protein>
    <submittedName>
        <fullName evidence="1">Uncharacterized protein</fullName>
    </submittedName>
</protein>